<proteinExistence type="predicted"/>
<accession>A0ABV6DSN5</accession>
<dbReference type="PANTHER" id="PTHR48100">
    <property type="entry name" value="BROAD-SPECIFICITY PHOSPHATASE YOR283W-RELATED"/>
    <property type="match status" value="1"/>
</dbReference>
<evidence type="ECO:0000313" key="1">
    <source>
        <dbReference type="EMBL" id="MFC0215607.1"/>
    </source>
</evidence>
<dbReference type="PANTHER" id="PTHR48100:SF59">
    <property type="entry name" value="ADENOSYLCOBALAMIN_ALPHA-RIBAZOLE PHOSPHATASE"/>
    <property type="match status" value="1"/>
</dbReference>
<protein>
    <submittedName>
        <fullName evidence="1">Histidine phosphatase family protein</fullName>
    </submittedName>
</protein>
<dbReference type="RefSeq" id="WP_377473061.1">
    <property type="nucleotide sequence ID" value="NZ_JBHLWN010000100.1"/>
</dbReference>
<dbReference type="CDD" id="cd07067">
    <property type="entry name" value="HP_PGM_like"/>
    <property type="match status" value="1"/>
</dbReference>
<dbReference type="InterPro" id="IPR050275">
    <property type="entry name" value="PGM_Phosphatase"/>
</dbReference>
<name>A0ABV6DSN5_9BACL</name>
<dbReference type="SMART" id="SM00855">
    <property type="entry name" value="PGAM"/>
    <property type="match status" value="1"/>
</dbReference>
<keyword evidence="2" id="KW-1185">Reference proteome</keyword>
<evidence type="ECO:0000313" key="2">
    <source>
        <dbReference type="Proteomes" id="UP001589776"/>
    </source>
</evidence>
<gene>
    <name evidence="1" type="ORF">ACFFK0_24735</name>
</gene>
<dbReference type="Pfam" id="PF00300">
    <property type="entry name" value="His_Phos_1"/>
    <property type="match status" value="1"/>
</dbReference>
<dbReference type="SUPFAM" id="SSF53254">
    <property type="entry name" value="Phosphoglycerate mutase-like"/>
    <property type="match status" value="1"/>
</dbReference>
<sequence length="175" mass="19792">MTTFYLMRHGEPDWALKDARGLTGPIRDYVPLTADGIAQAERAAEDPRLKRCELILSSPYTRALQTAAVVNRTLGLPLIVEFDLHEWTPDSYKAESYEEIKRLNDDYHKHGGVHPPGESRLWETKASVLGRVMNVLRRYSDRSHVLVVCHGMIIAPLQEYGPGQVPLCSVHEFVV</sequence>
<reference evidence="1 2" key="1">
    <citation type="submission" date="2024-09" db="EMBL/GenBank/DDBJ databases">
        <authorList>
            <person name="Sun Q."/>
            <person name="Mori K."/>
        </authorList>
    </citation>
    <scope>NUCLEOTIDE SEQUENCE [LARGE SCALE GENOMIC DNA]</scope>
    <source>
        <strain evidence="1 2">CCM 7759</strain>
    </source>
</reference>
<organism evidence="1 2">
    <name type="scientific">Paenibacillus chartarius</name>
    <dbReference type="NCBI Taxonomy" id="747481"/>
    <lineage>
        <taxon>Bacteria</taxon>
        <taxon>Bacillati</taxon>
        <taxon>Bacillota</taxon>
        <taxon>Bacilli</taxon>
        <taxon>Bacillales</taxon>
        <taxon>Paenibacillaceae</taxon>
        <taxon>Paenibacillus</taxon>
    </lineage>
</organism>
<dbReference type="Gene3D" id="3.40.50.1240">
    <property type="entry name" value="Phosphoglycerate mutase-like"/>
    <property type="match status" value="1"/>
</dbReference>
<dbReference type="Proteomes" id="UP001589776">
    <property type="component" value="Unassembled WGS sequence"/>
</dbReference>
<dbReference type="InterPro" id="IPR013078">
    <property type="entry name" value="His_Pase_superF_clade-1"/>
</dbReference>
<dbReference type="EMBL" id="JBHLWN010000100">
    <property type="protein sequence ID" value="MFC0215607.1"/>
    <property type="molecule type" value="Genomic_DNA"/>
</dbReference>
<dbReference type="InterPro" id="IPR029033">
    <property type="entry name" value="His_PPase_superfam"/>
</dbReference>
<comment type="caution">
    <text evidence="1">The sequence shown here is derived from an EMBL/GenBank/DDBJ whole genome shotgun (WGS) entry which is preliminary data.</text>
</comment>